<dbReference type="InterPro" id="IPR017441">
    <property type="entry name" value="Protein_kinase_ATP_BS"/>
</dbReference>
<evidence type="ECO:0000256" key="2">
    <source>
        <dbReference type="ARBA" id="ARBA00022741"/>
    </source>
</evidence>
<reference evidence="9" key="1">
    <citation type="submission" date="2022-11" db="EMBL/GenBank/DDBJ databases">
        <title>Minimal conservation of predation-associated metabolite biosynthetic gene clusters underscores biosynthetic potential of Myxococcota including descriptions for ten novel species: Archangium lansinium sp. nov., Myxococcus landrumus sp. nov., Nannocystis bai.</title>
        <authorList>
            <person name="Ahearne A."/>
            <person name="Stevens C."/>
            <person name="Dowd S."/>
        </authorList>
    </citation>
    <scope>NUCLEOTIDE SEQUENCE</scope>
    <source>
        <strain evidence="9">Fl3</strain>
    </source>
</reference>
<dbReference type="InterPro" id="IPR011990">
    <property type="entry name" value="TPR-like_helical_dom_sf"/>
</dbReference>
<name>A0ABY7HC40_9BACT</name>
<evidence type="ECO:0000256" key="4">
    <source>
        <dbReference type="ARBA" id="ARBA00022840"/>
    </source>
</evidence>
<feature type="region of interest" description="Disordered" evidence="7">
    <location>
        <begin position="198"/>
        <end position="220"/>
    </location>
</feature>
<dbReference type="InterPro" id="IPR011009">
    <property type="entry name" value="Kinase-like_dom_sf"/>
</dbReference>
<evidence type="ECO:0000256" key="5">
    <source>
        <dbReference type="PROSITE-ProRule" id="PRU00339"/>
    </source>
</evidence>
<dbReference type="PANTHER" id="PTHR43289:SF6">
    <property type="entry name" value="SERINE_THREONINE-PROTEIN KINASE NEKL-3"/>
    <property type="match status" value="1"/>
</dbReference>
<dbReference type="PANTHER" id="PTHR43289">
    <property type="entry name" value="MITOGEN-ACTIVATED PROTEIN KINASE KINASE KINASE 20-RELATED"/>
    <property type="match status" value="1"/>
</dbReference>
<evidence type="ECO:0000256" key="1">
    <source>
        <dbReference type="ARBA" id="ARBA00022679"/>
    </source>
</evidence>
<dbReference type="SUPFAM" id="SSF56112">
    <property type="entry name" value="Protein kinase-like (PK-like)"/>
    <property type="match status" value="1"/>
</dbReference>
<dbReference type="CDD" id="cd14014">
    <property type="entry name" value="STKc_PknB_like"/>
    <property type="match status" value="1"/>
</dbReference>
<dbReference type="InterPro" id="IPR019734">
    <property type="entry name" value="TPR_rpt"/>
</dbReference>
<keyword evidence="10" id="KW-1185">Reference proteome</keyword>
<dbReference type="InterPro" id="IPR000719">
    <property type="entry name" value="Prot_kinase_dom"/>
</dbReference>
<evidence type="ECO:0000256" key="3">
    <source>
        <dbReference type="ARBA" id="ARBA00022777"/>
    </source>
</evidence>
<dbReference type="SUPFAM" id="SSF48452">
    <property type="entry name" value="TPR-like"/>
    <property type="match status" value="2"/>
</dbReference>
<dbReference type="Proteomes" id="UP001164459">
    <property type="component" value="Chromosome"/>
</dbReference>
<dbReference type="SMART" id="SM00220">
    <property type="entry name" value="S_TKc"/>
    <property type="match status" value="1"/>
</dbReference>
<evidence type="ECO:0000256" key="6">
    <source>
        <dbReference type="PROSITE-ProRule" id="PRU10141"/>
    </source>
</evidence>
<dbReference type="EMBL" id="CP114040">
    <property type="protein sequence ID" value="WAS96655.1"/>
    <property type="molecule type" value="Genomic_DNA"/>
</dbReference>
<keyword evidence="4 6" id="KW-0067">ATP-binding</keyword>
<evidence type="ECO:0000256" key="7">
    <source>
        <dbReference type="SAM" id="MobiDB-lite"/>
    </source>
</evidence>
<dbReference type="PROSITE" id="PS50005">
    <property type="entry name" value="TPR"/>
    <property type="match status" value="1"/>
</dbReference>
<evidence type="ECO:0000259" key="8">
    <source>
        <dbReference type="PROSITE" id="PS50011"/>
    </source>
</evidence>
<dbReference type="InterPro" id="IPR008271">
    <property type="entry name" value="Ser/Thr_kinase_AS"/>
</dbReference>
<protein>
    <submittedName>
        <fullName evidence="9">Serine/threonine-protein kinase</fullName>
    </submittedName>
</protein>
<dbReference type="PROSITE" id="PS50011">
    <property type="entry name" value="PROTEIN_KINASE_DOM"/>
    <property type="match status" value="1"/>
</dbReference>
<keyword evidence="3 9" id="KW-0418">Kinase</keyword>
<dbReference type="PROSITE" id="PS00107">
    <property type="entry name" value="PROTEIN_KINASE_ATP"/>
    <property type="match status" value="1"/>
</dbReference>
<keyword evidence="5" id="KW-0802">TPR repeat</keyword>
<dbReference type="Pfam" id="PF13424">
    <property type="entry name" value="TPR_12"/>
    <property type="match status" value="1"/>
</dbReference>
<dbReference type="Pfam" id="PF00069">
    <property type="entry name" value="Pkinase"/>
    <property type="match status" value="1"/>
</dbReference>
<feature type="repeat" description="TPR" evidence="5">
    <location>
        <begin position="818"/>
        <end position="851"/>
    </location>
</feature>
<organism evidence="9 10">
    <name type="scientific">Nannocystis punicea</name>
    <dbReference type="NCBI Taxonomy" id="2995304"/>
    <lineage>
        <taxon>Bacteria</taxon>
        <taxon>Pseudomonadati</taxon>
        <taxon>Myxococcota</taxon>
        <taxon>Polyangia</taxon>
        <taxon>Nannocystales</taxon>
        <taxon>Nannocystaceae</taxon>
        <taxon>Nannocystis</taxon>
    </lineage>
</organism>
<accession>A0ABY7HC40</accession>
<dbReference type="Gene3D" id="1.10.510.10">
    <property type="entry name" value="Transferase(Phosphotransferase) domain 1"/>
    <property type="match status" value="1"/>
</dbReference>
<keyword evidence="2 6" id="KW-0547">Nucleotide-binding</keyword>
<dbReference type="GO" id="GO:0016301">
    <property type="term" value="F:kinase activity"/>
    <property type="evidence" value="ECO:0007669"/>
    <property type="project" value="UniProtKB-KW"/>
</dbReference>
<evidence type="ECO:0000313" key="10">
    <source>
        <dbReference type="Proteomes" id="UP001164459"/>
    </source>
</evidence>
<keyword evidence="1" id="KW-0808">Transferase</keyword>
<dbReference type="Gene3D" id="1.25.40.10">
    <property type="entry name" value="Tetratricopeptide repeat domain"/>
    <property type="match status" value="2"/>
</dbReference>
<proteinExistence type="predicted"/>
<dbReference type="RefSeq" id="WP_269039019.1">
    <property type="nucleotide sequence ID" value="NZ_CP114040.1"/>
</dbReference>
<feature type="binding site" evidence="6">
    <location>
        <position position="78"/>
    </location>
    <ligand>
        <name>ATP</name>
        <dbReference type="ChEBI" id="CHEBI:30616"/>
    </ligand>
</feature>
<sequence length="951" mass="101737">MTDAGGEASEEPAGLARALPDSVDAELVRARLMTTMFGREAVSPRFGRFELRERIGEGGMGIVYRAFDPQLERTVAVKLIDTRAFPASQRERALREARSLARLAHPNVITIFEAGLTDERVWIAMEHVPGTTMRDYLTRTPRPTSTAILEHWIAVGRGLVAVHAAGLVHRDVKPSNVLIGDDGRARLIDFGLVHSPRSEPYAPASTQESGASGDDTPRAAGFAGTRAYAAPEQLAGREVDAAADQYSLCVAIWESLAERRPTGADDAKIEHASPRLTRALSRGLSLDPRARFRSLAELLAELEAVVAGPRRRLGLALGGAALGALVTGGAAAQFVAPPEQPPLCAVDPGALAGTWDDARRAALRERFTDDSLAFAQTTVSTLTAGFDAWAREWQEARRAACAATRIEGLQSDSALDLRNACLERKRRRVEVALDTLLAEDSDLPLAGRAPELLANLPALDDCSDPERLAQIEPLPAEEPARGAVLRGYDVLARAGALAAAGALARAEASVDEFMAGGPPRGYVPLRLELDAFPARLDLLREQTTRGVPALVAVAREAEAQRLDELAATLLVEAAEAASGRWSKPELEQWLIDEADAALRRLGRSTDPRTLSLRVAKARQLAQAGRFADALAAHEQVRESARQLGEDTRAESQRLNIAAMLAQLGRHDDALAMLEAGHAAARRRWGDGSPAAGDYAFDLALLAIDTGDLAGARARLDAAEDSARRAFGDDSLSAARIEFVQTKLDMLAGEFATGLARLDAVMAVHERELGPAHELLGELHEARGVLRFFAGDIPGSIAAYQAALPIRVSVLGPTHPLVARLYSNLGESELALGRLDEARASFDRALVIYGSTKPPEDPSLALPLKGRGKVALAAGQPRQAVEDLERALALQLESGAEPLEIADLRFSLACALAAGEGRRSPRAALLAREARADYAVRDMKEQVAAIDAWLRG</sequence>
<evidence type="ECO:0000313" key="9">
    <source>
        <dbReference type="EMBL" id="WAS96655.1"/>
    </source>
</evidence>
<dbReference type="Gene3D" id="3.30.200.20">
    <property type="entry name" value="Phosphorylase Kinase, domain 1"/>
    <property type="match status" value="1"/>
</dbReference>
<dbReference type="SMART" id="SM00028">
    <property type="entry name" value="TPR"/>
    <property type="match status" value="5"/>
</dbReference>
<dbReference type="PROSITE" id="PS00108">
    <property type="entry name" value="PROTEIN_KINASE_ST"/>
    <property type="match status" value="1"/>
</dbReference>
<feature type="domain" description="Protein kinase" evidence="8">
    <location>
        <begin position="49"/>
        <end position="322"/>
    </location>
</feature>
<gene>
    <name evidence="9" type="ORF">O0S08_10920</name>
</gene>